<reference evidence="3" key="1">
    <citation type="journal article" date="2017" name="Genome Announc.">
        <title>Draft Genome Sequence of Terrimicrobium sacchariphilum NM-5T, a Facultative Anaerobic Soil Bacterium of the Class Spartobacteria.</title>
        <authorList>
            <person name="Qiu Y.L."/>
            <person name="Tourlousse D.M."/>
            <person name="Matsuura N."/>
            <person name="Ohashi A."/>
            <person name="Sekiguchi Y."/>
        </authorList>
    </citation>
    <scope>NUCLEOTIDE SEQUENCE [LARGE SCALE GENOMIC DNA]</scope>
    <source>
        <strain evidence="3">NM-5</strain>
    </source>
</reference>
<dbReference type="AlphaFoldDB" id="A0A146GA58"/>
<comment type="caution">
    <text evidence="2">The sequence shown here is derived from an EMBL/GenBank/DDBJ whole genome shotgun (WGS) entry which is preliminary data.</text>
</comment>
<dbReference type="InParanoid" id="A0A146GA58"/>
<protein>
    <submittedName>
        <fullName evidence="2">Uncharacterized protein</fullName>
    </submittedName>
</protein>
<proteinExistence type="predicted"/>
<feature type="coiled-coil region" evidence="1">
    <location>
        <begin position="86"/>
        <end position="137"/>
    </location>
</feature>
<evidence type="ECO:0000256" key="1">
    <source>
        <dbReference type="SAM" id="Coils"/>
    </source>
</evidence>
<sequence length="259" mass="30586">MAHRAFPLLAPPLTFEEIKGVLTGTQILRLNVKEDLNQFYEELVEVMGATRKAVAMWEKRRDEFLKWFEEYQNTYVPPAKVDPKKYAALERNYEEAKGALGQSEDRIEVLERQVEKIIKLKDKADVQEVLAEDLEDRDEFESLVDKATDLMAELPGEARAALYYYFRDEEMPWPEFGYSDTDGRNRDIRRAIEDGYLREGHDGVKAEDEDPKVYRAIEALRALKDFTKRASDEFCDYYRSEYDHELSFTNRRFWDQHLI</sequence>
<dbReference type="Proteomes" id="UP000076023">
    <property type="component" value="Unassembled WGS sequence"/>
</dbReference>
<accession>A0A146GA58</accession>
<organism evidence="2 3">
    <name type="scientific">Terrimicrobium sacchariphilum</name>
    <dbReference type="NCBI Taxonomy" id="690879"/>
    <lineage>
        <taxon>Bacteria</taxon>
        <taxon>Pseudomonadati</taxon>
        <taxon>Verrucomicrobiota</taxon>
        <taxon>Terrimicrobiia</taxon>
        <taxon>Terrimicrobiales</taxon>
        <taxon>Terrimicrobiaceae</taxon>
        <taxon>Terrimicrobium</taxon>
    </lineage>
</organism>
<keyword evidence="3" id="KW-1185">Reference proteome</keyword>
<name>A0A146GA58_TERSA</name>
<gene>
    <name evidence="2" type="ORF">TSACC_22765</name>
</gene>
<dbReference type="EMBL" id="BDCO01000002">
    <property type="protein sequence ID" value="GAT34340.1"/>
    <property type="molecule type" value="Genomic_DNA"/>
</dbReference>
<evidence type="ECO:0000313" key="3">
    <source>
        <dbReference type="Proteomes" id="UP000076023"/>
    </source>
</evidence>
<evidence type="ECO:0000313" key="2">
    <source>
        <dbReference type="EMBL" id="GAT34340.1"/>
    </source>
</evidence>
<keyword evidence="1" id="KW-0175">Coiled coil</keyword>